<proteinExistence type="predicted"/>
<organism evidence="1">
    <name type="scientific">marine sediment metagenome</name>
    <dbReference type="NCBI Taxonomy" id="412755"/>
    <lineage>
        <taxon>unclassified sequences</taxon>
        <taxon>metagenomes</taxon>
        <taxon>ecological metagenomes</taxon>
    </lineage>
</organism>
<dbReference type="EMBL" id="BARW01016806">
    <property type="protein sequence ID" value="GAI95366.1"/>
    <property type="molecule type" value="Genomic_DNA"/>
</dbReference>
<evidence type="ECO:0000313" key="1">
    <source>
        <dbReference type="EMBL" id="GAI95366.1"/>
    </source>
</evidence>
<gene>
    <name evidence="1" type="ORF">S12H4_29173</name>
</gene>
<name>X1TVF5_9ZZZZ</name>
<accession>X1TVF5</accession>
<protein>
    <submittedName>
        <fullName evidence="1">Uncharacterized protein</fullName>
    </submittedName>
</protein>
<reference evidence="1" key="1">
    <citation type="journal article" date="2014" name="Front. Microbiol.">
        <title>High frequency of phylogenetically diverse reductive dehalogenase-homologous genes in deep subseafloor sedimentary metagenomes.</title>
        <authorList>
            <person name="Kawai M."/>
            <person name="Futagami T."/>
            <person name="Toyoda A."/>
            <person name="Takaki Y."/>
            <person name="Nishi S."/>
            <person name="Hori S."/>
            <person name="Arai W."/>
            <person name="Tsubouchi T."/>
            <person name="Morono Y."/>
            <person name="Uchiyama I."/>
            <person name="Ito T."/>
            <person name="Fujiyama A."/>
            <person name="Inagaki F."/>
            <person name="Takami H."/>
        </authorList>
    </citation>
    <scope>NUCLEOTIDE SEQUENCE</scope>
    <source>
        <strain evidence="1">Expedition CK06-06</strain>
    </source>
</reference>
<dbReference type="AlphaFoldDB" id="X1TVF5"/>
<feature type="non-terminal residue" evidence="1">
    <location>
        <position position="38"/>
    </location>
</feature>
<sequence>MRLSYGNFKIAAKDLERALNYEGKKVANTTELTNVAYE</sequence>
<comment type="caution">
    <text evidence="1">The sequence shown here is derived from an EMBL/GenBank/DDBJ whole genome shotgun (WGS) entry which is preliminary data.</text>
</comment>